<feature type="binding site" evidence="9">
    <location>
        <position position="519"/>
    </location>
    <ligand>
        <name>L-glutamate</name>
        <dbReference type="ChEBI" id="CHEBI:29985"/>
    </ligand>
</feature>
<dbReference type="InterPro" id="IPR043138">
    <property type="entry name" value="GGT_lsub"/>
</dbReference>
<evidence type="ECO:0000256" key="6">
    <source>
        <dbReference type="ARBA" id="ARBA00023315"/>
    </source>
</evidence>
<dbReference type="PRINTS" id="PR01210">
    <property type="entry name" value="GGTRANSPTASE"/>
</dbReference>
<evidence type="ECO:0000256" key="4">
    <source>
        <dbReference type="ARBA" id="ARBA00022801"/>
    </source>
</evidence>
<sequence>MTGLSHQWASWVELSSLICLTFCLIWTKQSFAATSLSFFHQQTSDPFNGTSFSSTPPPSPSVLAKYNLQSVAADSAHCSSVGNQILLKDGSAADAAIATALCGGLFHSQSCGLGGGFFMVFYNRSSKKATALDAREVAPGAATELMYVTNKNYSSLLGWTAIGVPGELAGYWEAFKRFGSGKVSWSELLEPAIALAREGVTVDAALAGAIAENAHLIRSGFDEGLSSLFMKNATSGELYAEGDRIKYPVLAETLQMIAEDKAGVDEFYRGKIAHQLVDDIQRGGGLMTLADVSNYKVTVSDALHTQLLDGTNLYGMPPPGGSAILQFILNIMDNYQYNNSSWNAMTNDDKILLYQRFVEAMKFAYARRTKLGDPAFEPSVDELVESLKSHELAHQTKELIKETHTSNDPAYYGVKVLSPVGQVGTSHMSILDKDGNAVALTTTINTLFGSKRVSKSTGIILNNEMDDFTTNPTASNFFGLPPSQQNRIAPGKRPQSSMSPTVVTDSNGDVRIVVGASGGSRIISGVANVLLRVLYLGQTIKEAIDAPRLHHQLFPMVLEYERNFSRTEIEALQIKGHKVVQATEGFSAVIQGVVRLSDGTIHANCDFRKGGSPAGL</sequence>
<dbReference type="NCBIfam" id="TIGR00066">
    <property type="entry name" value="g_glut_trans"/>
    <property type="match status" value="1"/>
</dbReference>
<dbReference type="PROSITE" id="PS00462">
    <property type="entry name" value="G_GLU_TRANSPEPTIDASE"/>
    <property type="match status" value="1"/>
</dbReference>
<dbReference type="PANTHER" id="PTHR11686">
    <property type="entry name" value="GAMMA GLUTAMYL TRANSPEPTIDASE"/>
    <property type="match status" value="1"/>
</dbReference>
<keyword evidence="3" id="KW-0808">Transferase</keyword>
<dbReference type="Proteomes" id="UP000192578">
    <property type="component" value="Unassembled WGS sequence"/>
</dbReference>
<name>A0A1W0X7R5_HYPEX</name>
<dbReference type="GO" id="GO:0006751">
    <property type="term" value="P:glutathione catabolic process"/>
    <property type="evidence" value="ECO:0007669"/>
    <property type="project" value="InterPro"/>
</dbReference>
<keyword evidence="2" id="KW-0645">Protease</keyword>
<accession>A0A1W0X7R5</accession>
<keyword evidence="11" id="KW-1185">Reference proteome</keyword>
<dbReference type="Gene3D" id="3.60.20.40">
    <property type="match status" value="1"/>
</dbReference>
<evidence type="ECO:0000256" key="9">
    <source>
        <dbReference type="PIRSR" id="PIRSR600101-2"/>
    </source>
</evidence>
<dbReference type="AlphaFoldDB" id="A0A1W0X7R5"/>
<dbReference type="GO" id="GO:0006508">
    <property type="term" value="P:proteolysis"/>
    <property type="evidence" value="ECO:0007669"/>
    <property type="project" value="UniProtKB-KW"/>
</dbReference>
<dbReference type="InterPro" id="IPR055262">
    <property type="entry name" value="GGT_CS"/>
</dbReference>
<dbReference type="FunFam" id="1.10.246.130:FF:000005">
    <property type="entry name" value="Gamma-glutamyltranspeptidase 1, putative"/>
    <property type="match status" value="1"/>
</dbReference>
<dbReference type="Gene3D" id="1.10.246.130">
    <property type="match status" value="1"/>
</dbReference>
<evidence type="ECO:0000256" key="5">
    <source>
        <dbReference type="ARBA" id="ARBA00023180"/>
    </source>
</evidence>
<keyword evidence="5" id="KW-0325">Glycoprotein</keyword>
<organism evidence="10 11">
    <name type="scientific">Hypsibius exemplaris</name>
    <name type="common">Freshwater tardigrade</name>
    <dbReference type="NCBI Taxonomy" id="2072580"/>
    <lineage>
        <taxon>Eukaryota</taxon>
        <taxon>Metazoa</taxon>
        <taxon>Ecdysozoa</taxon>
        <taxon>Tardigrada</taxon>
        <taxon>Eutardigrada</taxon>
        <taxon>Parachela</taxon>
        <taxon>Hypsibioidea</taxon>
        <taxon>Hypsibiidae</taxon>
        <taxon>Hypsibius</taxon>
    </lineage>
</organism>
<dbReference type="GO" id="GO:0005886">
    <property type="term" value="C:plasma membrane"/>
    <property type="evidence" value="ECO:0007669"/>
    <property type="project" value="TreeGrafter"/>
</dbReference>
<evidence type="ECO:0000256" key="3">
    <source>
        <dbReference type="ARBA" id="ARBA00022679"/>
    </source>
</evidence>
<evidence type="ECO:0000256" key="2">
    <source>
        <dbReference type="ARBA" id="ARBA00022670"/>
    </source>
</evidence>
<dbReference type="OrthoDB" id="1081007at2759"/>
<dbReference type="FunFam" id="3.60.20.40:FF:000001">
    <property type="entry name" value="Gamma-glutamyltranspeptidase 1"/>
    <property type="match status" value="1"/>
</dbReference>
<evidence type="ECO:0000256" key="8">
    <source>
        <dbReference type="PIRSR" id="PIRSR600101-1"/>
    </source>
</evidence>
<dbReference type="PANTHER" id="PTHR11686:SF9">
    <property type="entry name" value="RE13973P"/>
    <property type="match status" value="1"/>
</dbReference>
<dbReference type="GO" id="GO:0036374">
    <property type="term" value="F:glutathione hydrolase activity"/>
    <property type="evidence" value="ECO:0007669"/>
    <property type="project" value="InterPro"/>
</dbReference>
<keyword evidence="4" id="KW-0378">Hydrolase</keyword>
<gene>
    <name evidence="10" type="ORF">BV898_02799</name>
</gene>
<dbReference type="InterPro" id="IPR000101">
    <property type="entry name" value="GGT_peptidase"/>
</dbReference>
<evidence type="ECO:0000313" key="11">
    <source>
        <dbReference type="Proteomes" id="UP000192578"/>
    </source>
</evidence>
<proteinExistence type="inferred from homology"/>
<evidence type="ECO:0000256" key="7">
    <source>
        <dbReference type="ARBA" id="ARBA00084097"/>
    </source>
</evidence>
<reference evidence="11" key="1">
    <citation type="submission" date="2017-01" db="EMBL/GenBank/DDBJ databases">
        <title>Comparative genomics of anhydrobiosis in the tardigrade Hypsibius dujardini.</title>
        <authorList>
            <person name="Yoshida Y."/>
            <person name="Koutsovoulos G."/>
            <person name="Laetsch D."/>
            <person name="Stevens L."/>
            <person name="Kumar S."/>
            <person name="Horikawa D."/>
            <person name="Ishino K."/>
            <person name="Komine S."/>
            <person name="Tomita M."/>
            <person name="Blaxter M."/>
            <person name="Arakawa K."/>
        </authorList>
    </citation>
    <scope>NUCLEOTIDE SEQUENCE [LARGE SCALE GENOMIC DNA]</scope>
    <source>
        <strain evidence="11">Z151</strain>
    </source>
</reference>
<keyword evidence="7" id="KW-1199">Hemostasis impairing toxin</keyword>
<keyword evidence="6" id="KW-0012">Acyltransferase</keyword>
<protein>
    <submittedName>
        <fullName evidence="10">Gamma-glutamyltranspeptidase 1</fullName>
    </submittedName>
</protein>
<dbReference type="InterPro" id="IPR029055">
    <property type="entry name" value="Ntn_hydrolases_N"/>
</dbReference>
<feature type="active site" description="Nucleophile" evidence="8">
    <location>
        <position position="425"/>
    </location>
</feature>
<keyword evidence="7" id="KW-0800">Toxin</keyword>
<dbReference type="SUPFAM" id="SSF56235">
    <property type="entry name" value="N-terminal nucleophile aminohydrolases (Ntn hydrolases)"/>
    <property type="match status" value="1"/>
</dbReference>
<feature type="binding site" evidence="9">
    <location>
        <begin position="443"/>
        <end position="445"/>
    </location>
    <ligand>
        <name>L-glutamate</name>
        <dbReference type="ChEBI" id="CHEBI:29985"/>
    </ligand>
</feature>
<evidence type="ECO:0000313" key="10">
    <source>
        <dbReference type="EMBL" id="OQV23352.1"/>
    </source>
</evidence>
<feature type="binding site" evidence="9">
    <location>
        <position position="467"/>
    </location>
    <ligand>
        <name>L-glutamate</name>
        <dbReference type="ChEBI" id="CHEBI:29985"/>
    </ligand>
</feature>
<dbReference type="InterPro" id="IPR043137">
    <property type="entry name" value="GGT_ssub_C"/>
</dbReference>
<dbReference type="Pfam" id="PF01019">
    <property type="entry name" value="G_glu_transpept"/>
    <property type="match status" value="1"/>
</dbReference>
<keyword evidence="7" id="KW-1202">Platelet aggregation activating toxin</keyword>
<feature type="binding site" evidence="9">
    <location>
        <position position="135"/>
    </location>
    <ligand>
        <name>L-glutamate</name>
        <dbReference type="ChEBI" id="CHEBI:29985"/>
    </ligand>
</feature>
<dbReference type="EMBL" id="MTYJ01000012">
    <property type="protein sequence ID" value="OQV23352.1"/>
    <property type="molecule type" value="Genomic_DNA"/>
</dbReference>
<comment type="similarity">
    <text evidence="1">Belongs to the gamma-glutamyltransferase family.</text>
</comment>
<dbReference type="GO" id="GO:0016746">
    <property type="term" value="F:acyltransferase activity"/>
    <property type="evidence" value="ECO:0007669"/>
    <property type="project" value="UniProtKB-KW"/>
</dbReference>
<comment type="caution">
    <text evidence="10">The sequence shown here is derived from an EMBL/GenBank/DDBJ whole genome shotgun (WGS) entry which is preliminary data.</text>
</comment>
<evidence type="ECO:0000256" key="1">
    <source>
        <dbReference type="ARBA" id="ARBA00009381"/>
    </source>
</evidence>
<feature type="binding site" evidence="9">
    <location>
        <begin position="496"/>
        <end position="497"/>
    </location>
    <ligand>
        <name>L-glutamate</name>
        <dbReference type="ChEBI" id="CHEBI:29985"/>
    </ligand>
</feature>